<dbReference type="GO" id="GO:0061631">
    <property type="term" value="F:ubiquitin conjugating enzyme activity"/>
    <property type="evidence" value="ECO:0007669"/>
    <property type="project" value="TreeGrafter"/>
</dbReference>
<dbReference type="PANTHER" id="PTHR46116:SF15">
    <property type="entry name" value="(E3-INDEPENDENT) E2 UBIQUITIN-CONJUGATING ENZYME"/>
    <property type="match status" value="1"/>
</dbReference>
<evidence type="ECO:0000259" key="4">
    <source>
        <dbReference type="PROSITE" id="PS50127"/>
    </source>
</evidence>
<dbReference type="SUPFAM" id="SSF54495">
    <property type="entry name" value="UBC-like"/>
    <property type="match status" value="1"/>
</dbReference>
<dbReference type="Gene3D" id="3.10.110.10">
    <property type="entry name" value="Ubiquitin Conjugating Enzyme"/>
    <property type="match status" value="1"/>
</dbReference>
<feature type="compositionally biased region" description="Polar residues" evidence="3">
    <location>
        <begin position="215"/>
        <end position="235"/>
    </location>
</feature>
<dbReference type="InterPro" id="IPR016135">
    <property type="entry name" value="UBQ-conjugating_enzyme/RWD"/>
</dbReference>
<keyword evidence="1" id="KW-0808">Transferase</keyword>
<evidence type="ECO:0000256" key="2">
    <source>
        <dbReference type="ARBA" id="ARBA00022786"/>
    </source>
</evidence>
<dbReference type="Pfam" id="PF00179">
    <property type="entry name" value="UQ_con"/>
    <property type="match status" value="1"/>
</dbReference>
<feature type="region of interest" description="Disordered" evidence="3">
    <location>
        <begin position="195"/>
        <end position="257"/>
    </location>
</feature>
<dbReference type="PANTHER" id="PTHR46116">
    <property type="entry name" value="(E3-INDEPENDENT) E2 UBIQUITIN-CONJUGATING ENZYME"/>
    <property type="match status" value="1"/>
</dbReference>
<reference evidence="5" key="2">
    <citation type="submission" date="2023-05" db="EMBL/GenBank/DDBJ databases">
        <authorList>
            <consortium name="Lawrence Berkeley National Laboratory"/>
            <person name="Steindorff A."/>
            <person name="Hensen N."/>
            <person name="Bonometti L."/>
            <person name="Westerberg I."/>
            <person name="Brannstrom I.O."/>
            <person name="Guillou S."/>
            <person name="Cros-Aarteil S."/>
            <person name="Calhoun S."/>
            <person name="Haridas S."/>
            <person name="Kuo A."/>
            <person name="Mondo S."/>
            <person name="Pangilinan J."/>
            <person name="Riley R."/>
            <person name="Labutti K."/>
            <person name="Andreopoulos B."/>
            <person name="Lipzen A."/>
            <person name="Chen C."/>
            <person name="Yanf M."/>
            <person name="Daum C."/>
            <person name="Ng V."/>
            <person name="Clum A."/>
            <person name="Ohm R."/>
            <person name="Martin F."/>
            <person name="Silar P."/>
            <person name="Natvig D."/>
            <person name="Lalanne C."/>
            <person name="Gautier V."/>
            <person name="Ament-Velasquez S.L."/>
            <person name="Kruys A."/>
            <person name="Hutchinson M.I."/>
            <person name="Powell A.J."/>
            <person name="Barry K."/>
            <person name="Miller A.N."/>
            <person name="Grigoriev I.V."/>
            <person name="Debuchy R."/>
            <person name="Gladieux P."/>
            <person name="Thoren M.H."/>
            <person name="Johannesson H."/>
        </authorList>
    </citation>
    <scope>NUCLEOTIDE SEQUENCE</scope>
    <source>
        <strain evidence="5">CBS 123565</strain>
    </source>
</reference>
<gene>
    <name evidence="5" type="ORF">BT67DRAFT_437744</name>
</gene>
<evidence type="ECO:0000256" key="1">
    <source>
        <dbReference type="ARBA" id="ARBA00022679"/>
    </source>
</evidence>
<reference evidence="5" key="1">
    <citation type="journal article" date="2023" name="Mol. Phylogenet. Evol.">
        <title>Genome-scale phylogeny and comparative genomics of the fungal order Sordariales.</title>
        <authorList>
            <person name="Hensen N."/>
            <person name="Bonometti L."/>
            <person name="Westerberg I."/>
            <person name="Brannstrom I.O."/>
            <person name="Guillou S."/>
            <person name="Cros-Aarteil S."/>
            <person name="Calhoun S."/>
            <person name="Haridas S."/>
            <person name="Kuo A."/>
            <person name="Mondo S."/>
            <person name="Pangilinan J."/>
            <person name="Riley R."/>
            <person name="LaButti K."/>
            <person name="Andreopoulos B."/>
            <person name="Lipzen A."/>
            <person name="Chen C."/>
            <person name="Yan M."/>
            <person name="Daum C."/>
            <person name="Ng V."/>
            <person name="Clum A."/>
            <person name="Steindorff A."/>
            <person name="Ohm R.A."/>
            <person name="Martin F."/>
            <person name="Silar P."/>
            <person name="Natvig D.O."/>
            <person name="Lalanne C."/>
            <person name="Gautier V."/>
            <person name="Ament-Velasquez S.L."/>
            <person name="Kruys A."/>
            <person name="Hutchinson M.I."/>
            <person name="Powell A.J."/>
            <person name="Barry K."/>
            <person name="Miller A.N."/>
            <person name="Grigoriev I.V."/>
            <person name="Debuchy R."/>
            <person name="Gladieux P."/>
            <person name="Hiltunen Thoren M."/>
            <person name="Johannesson H."/>
        </authorList>
    </citation>
    <scope>NUCLEOTIDE SEQUENCE</scope>
    <source>
        <strain evidence="5">CBS 123565</strain>
    </source>
</reference>
<dbReference type="SMART" id="SM00212">
    <property type="entry name" value="UBCc"/>
    <property type="match status" value="1"/>
</dbReference>
<dbReference type="InterPro" id="IPR000608">
    <property type="entry name" value="UBC"/>
</dbReference>
<dbReference type="PROSITE" id="PS50127">
    <property type="entry name" value="UBC_2"/>
    <property type="match status" value="1"/>
</dbReference>
<dbReference type="Proteomes" id="UP001304895">
    <property type="component" value="Unassembled WGS sequence"/>
</dbReference>
<protein>
    <recommendedName>
        <fullName evidence="4">UBC core domain-containing protein</fullName>
    </recommendedName>
</protein>
<evidence type="ECO:0000256" key="3">
    <source>
        <dbReference type="SAM" id="MobiDB-lite"/>
    </source>
</evidence>
<sequence length="775" mass="85134">MSNYQLYGGDGLPGTATNPIDLTVAQDGAGSGPAHFADPWHSYAHSISNAANLPAGWAITNGPQDHIAHENSLFPAFDLRALEESDYDNELAEYRKRLQSARCVRCKAPIKVDAATLIQNTVKMMKQSGYLHPCFRCSKCRGWSCVGGDTYSRDNVPLLARVESGKNFKVAWCCDDGRLFIVFSLLCGFEPPSVPASPAKHKPKARSKSEPSLGATPSIQPTSSTNRQTWQSLLSKGTGYGPAMLPSKSTCTATRRNDDANESEAHFQALSFVLPCVTKAATTVFDSGRQIAVEAMILRSPMLEHASELLRYATIEEIHTRCGHLNAVLGFLETVTGHFDTAKSIIRERTLFPRTEQLLQIVLGGARIRNSAEARQETAQSLFTVIDQLAVSCRKFVEASQRVESENVNAADGGTSLATMNRICALVDLLKASGARTSTEMGGATQSQPDPIAQASSAWHRANCLREVPDHDILEGFYFARDAAEAEKSKPAPGRMRKLLAQVTSLSTDLPEGIFVRHGEGRPDLLKVLIVGPAGTPYEHGLFEFDMFCCNDFPTSPPKLRFRTTGGGIAAFNPNLYVNGKICLSLLGTWDGQPWEPERSTILQILVSIQSMIFNDTPFYNEPGYEVRADNGRSEAYNRNIEAMTVQYALSYWLHDRLANPKKSKPNPSSSPRLSSGSSSIPVPPAPAPLPMSLDPTNFEFMLPMAPIYKRGPRRDKDDVVWGEVIRKHFELRSGPIMQTVREWEQKAISQHTASIMLGAVNVLEKKIKQLGFQT</sequence>
<comment type="caution">
    <text evidence="5">The sequence shown here is derived from an EMBL/GenBank/DDBJ whole genome shotgun (WGS) entry which is preliminary data.</text>
</comment>
<organism evidence="5 6">
    <name type="scientific">Trichocladium antarcticum</name>
    <dbReference type="NCBI Taxonomy" id="1450529"/>
    <lineage>
        <taxon>Eukaryota</taxon>
        <taxon>Fungi</taxon>
        <taxon>Dikarya</taxon>
        <taxon>Ascomycota</taxon>
        <taxon>Pezizomycotina</taxon>
        <taxon>Sordariomycetes</taxon>
        <taxon>Sordariomycetidae</taxon>
        <taxon>Sordariales</taxon>
        <taxon>Chaetomiaceae</taxon>
        <taxon>Trichocladium</taxon>
    </lineage>
</organism>
<feature type="compositionally biased region" description="Low complexity" evidence="3">
    <location>
        <begin position="666"/>
        <end position="681"/>
    </location>
</feature>
<name>A0AAN6USV0_9PEZI</name>
<proteinExistence type="predicted"/>
<dbReference type="EMBL" id="MU853401">
    <property type="protein sequence ID" value="KAK4138418.1"/>
    <property type="molecule type" value="Genomic_DNA"/>
</dbReference>
<feature type="region of interest" description="Disordered" evidence="3">
    <location>
        <begin position="661"/>
        <end position="689"/>
    </location>
</feature>
<keyword evidence="6" id="KW-1185">Reference proteome</keyword>
<evidence type="ECO:0000313" key="5">
    <source>
        <dbReference type="EMBL" id="KAK4138418.1"/>
    </source>
</evidence>
<feature type="domain" description="UBC core" evidence="4">
    <location>
        <begin position="494"/>
        <end position="650"/>
    </location>
</feature>
<evidence type="ECO:0000313" key="6">
    <source>
        <dbReference type="Proteomes" id="UP001304895"/>
    </source>
</evidence>
<accession>A0AAN6USV0</accession>
<dbReference type="AlphaFoldDB" id="A0AAN6USV0"/>
<keyword evidence="2" id="KW-0833">Ubl conjugation pathway</keyword>